<dbReference type="PANTHER" id="PTHR31928:SF4">
    <property type="entry name" value="OS08G0541500 PROTEIN"/>
    <property type="match status" value="1"/>
</dbReference>
<organism evidence="4 5">
    <name type="scientific">Capsella rubella</name>
    <dbReference type="NCBI Taxonomy" id="81985"/>
    <lineage>
        <taxon>Eukaryota</taxon>
        <taxon>Viridiplantae</taxon>
        <taxon>Streptophyta</taxon>
        <taxon>Embryophyta</taxon>
        <taxon>Tracheophyta</taxon>
        <taxon>Spermatophyta</taxon>
        <taxon>Magnoliopsida</taxon>
        <taxon>eudicotyledons</taxon>
        <taxon>Gunneridae</taxon>
        <taxon>Pentapetalae</taxon>
        <taxon>rosids</taxon>
        <taxon>malvids</taxon>
        <taxon>Brassicales</taxon>
        <taxon>Brassicaceae</taxon>
        <taxon>Camelineae</taxon>
        <taxon>Capsella</taxon>
    </lineage>
</organism>
<name>R0GVA7_9BRAS</name>
<evidence type="ECO:0000259" key="3">
    <source>
        <dbReference type="Pfam" id="PF21647"/>
    </source>
</evidence>
<feature type="compositionally biased region" description="Basic and acidic residues" evidence="1">
    <location>
        <begin position="308"/>
        <end position="324"/>
    </location>
</feature>
<keyword evidence="5" id="KW-1185">Reference proteome</keyword>
<evidence type="ECO:0000313" key="4">
    <source>
        <dbReference type="EMBL" id="EOA39746.1"/>
    </source>
</evidence>
<dbReference type="eggNOG" id="ENOG502QV4V">
    <property type="taxonomic scope" value="Eukaryota"/>
</dbReference>
<dbReference type="STRING" id="81985.R0GVA7"/>
<dbReference type="AlphaFoldDB" id="R0GVA7"/>
<dbReference type="EMBL" id="KB870805">
    <property type="protein sequence ID" value="EOA39746.1"/>
    <property type="molecule type" value="Genomic_DNA"/>
</dbReference>
<evidence type="ECO:0008006" key="6">
    <source>
        <dbReference type="Google" id="ProtNLM"/>
    </source>
</evidence>
<feature type="domain" description="DUF6857" evidence="3">
    <location>
        <begin position="406"/>
        <end position="728"/>
    </location>
</feature>
<dbReference type="Pfam" id="PF21647">
    <property type="entry name" value="DUF6857"/>
    <property type="match status" value="1"/>
</dbReference>
<feature type="compositionally biased region" description="Basic and acidic residues" evidence="1">
    <location>
        <begin position="250"/>
        <end position="266"/>
    </location>
</feature>
<dbReference type="Pfam" id="PF06075">
    <property type="entry name" value="DUF936"/>
    <property type="match status" value="1"/>
</dbReference>
<dbReference type="InterPro" id="IPR049172">
    <property type="entry name" value="DUF6857_pln"/>
</dbReference>
<sequence length="752" mass="81026">MANLVPGVLLKLLQHMNTDVKIAGEHRSSLLQVVSIVPALAGGELFPNQGFYLKVSDSSHATYVSLPDEHDDLILSDKIQLGQFIHVDRVESSSPVPILRGVRPVPGRHPCVGDPEDIVATHSLGFLSDDKATDTGPANSKPKERVKAPVKGMVPNGSGSDGERLLGNRLSVSISRDESSEAKKPASALFRAKSAKSGLSLDVKKESLGKLKTSSGSKSIPSSPTSCYSLPNSFAKFANGIKHQQQVKPKVLEKGSPRMGLSDKGRSSLKPESPSVGKKLPMIKNFVQGIEFGAKALRKSWEGNLEIRSSDRTKSSISRRDLTPDSRGLAAPRKSTSSEKLPSKQERANVFARSSKEHNKIQPTKKVETTGILDTKDKATRPKSKAVEKKSTADNGFPGNLVKVPVNGKRLAAGNIQWSSLPSSLSRMGQEVMRHRDAAQVIAIEAMQEASASESLLQCLIMYSDLLSTAKEDDPLPVVEQFLKLHSGLKNVQIITESLSRLIGLTSSPENEDNRSEEAVKAASEKQKLAASWVQAALVTNLSPFSVYSTKPAKLAASRSKPVIILESPGNNSSSKTRGNVQNKPTIGSKLVAQGMIRKHRENNSSQKATSVAGSESPPLNWEKGNGLNEATDLAEKLQMVSQDWFLGFVERFLDADVITSSNLNLSDNGQIAGMLSQLKSVNDWLDEIGSKEDEEGLQEVSKETIDRLRKKIYEYLLTHVESAAAALGGGGGGGVSVSSPRPKPIETKAKR</sequence>
<feature type="region of interest" description="Disordered" evidence="1">
    <location>
        <begin position="125"/>
        <end position="166"/>
    </location>
</feature>
<dbReference type="Proteomes" id="UP000029121">
    <property type="component" value="Unassembled WGS sequence"/>
</dbReference>
<feature type="region of interest" description="Disordered" evidence="1">
    <location>
        <begin position="601"/>
        <end position="624"/>
    </location>
</feature>
<feature type="region of interest" description="Disordered" evidence="1">
    <location>
        <begin position="243"/>
        <end position="278"/>
    </location>
</feature>
<dbReference type="KEGG" id="crb:17898497"/>
<evidence type="ECO:0000313" key="5">
    <source>
        <dbReference type="Proteomes" id="UP000029121"/>
    </source>
</evidence>
<evidence type="ECO:0000256" key="1">
    <source>
        <dbReference type="SAM" id="MobiDB-lite"/>
    </source>
</evidence>
<proteinExistence type="predicted"/>
<feature type="domain" description="DUF936" evidence="2">
    <location>
        <begin position="4"/>
        <end position="120"/>
    </location>
</feature>
<dbReference type="PANTHER" id="PTHR31928">
    <property type="entry name" value="EXPRESSED PROTEIN"/>
    <property type="match status" value="1"/>
</dbReference>
<accession>R0GVA7</accession>
<feature type="compositionally biased region" description="Polar residues" evidence="1">
    <location>
        <begin position="604"/>
        <end position="614"/>
    </location>
</feature>
<dbReference type="InterPro" id="IPR048297">
    <property type="entry name" value="DUF936_dom_pln"/>
</dbReference>
<feature type="region of interest" description="Disordered" evidence="1">
    <location>
        <begin position="308"/>
        <end position="347"/>
    </location>
</feature>
<reference evidence="5" key="1">
    <citation type="journal article" date="2013" name="Nat. Genet.">
        <title>The Capsella rubella genome and the genomic consequences of rapid mating system evolution.</title>
        <authorList>
            <person name="Slotte T."/>
            <person name="Hazzouri K.M."/>
            <person name="Agren J.A."/>
            <person name="Koenig D."/>
            <person name="Maumus F."/>
            <person name="Guo Y.L."/>
            <person name="Steige K."/>
            <person name="Platts A.E."/>
            <person name="Escobar J.S."/>
            <person name="Newman L.K."/>
            <person name="Wang W."/>
            <person name="Mandakova T."/>
            <person name="Vello E."/>
            <person name="Smith L.M."/>
            <person name="Henz S.R."/>
            <person name="Steffen J."/>
            <person name="Takuno S."/>
            <person name="Brandvain Y."/>
            <person name="Coop G."/>
            <person name="Andolfatto P."/>
            <person name="Hu T.T."/>
            <person name="Blanchette M."/>
            <person name="Clark R.M."/>
            <person name="Quesneville H."/>
            <person name="Nordborg M."/>
            <person name="Gaut B.S."/>
            <person name="Lysak M.A."/>
            <person name="Jenkins J."/>
            <person name="Grimwood J."/>
            <person name="Chapman J."/>
            <person name="Prochnik S."/>
            <person name="Shu S."/>
            <person name="Rokhsar D."/>
            <person name="Schmutz J."/>
            <person name="Weigel D."/>
            <person name="Wright S.I."/>
        </authorList>
    </citation>
    <scope>NUCLEOTIDE SEQUENCE [LARGE SCALE GENOMIC DNA]</scope>
    <source>
        <strain evidence="5">cv. Monte Gargano</strain>
    </source>
</reference>
<dbReference type="OrthoDB" id="1908057at2759"/>
<dbReference type="InterPro" id="IPR010341">
    <property type="entry name" value="DUF936_pln"/>
</dbReference>
<evidence type="ECO:0000259" key="2">
    <source>
        <dbReference type="Pfam" id="PF06075"/>
    </source>
</evidence>
<gene>
    <name evidence="4" type="ORF">CARUB_v10008392mg</name>
</gene>
<protein>
    <recommendedName>
        <fullName evidence="6">DUF936 domain-containing protein</fullName>
    </recommendedName>
</protein>
<feature type="region of interest" description="Disordered" evidence="1">
    <location>
        <begin position="728"/>
        <end position="752"/>
    </location>
</feature>